<keyword evidence="3" id="KW-1185">Reference proteome</keyword>
<dbReference type="InterPro" id="IPR000182">
    <property type="entry name" value="GNAT_dom"/>
</dbReference>
<organism evidence="2 3">
    <name type="scientific">Sphingobacterium humi</name>
    <dbReference type="NCBI Taxonomy" id="1796905"/>
    <lineage>
        <taxon>Bacteria</taxon>
        <taxon>Pseudomonadati</taxon>
        <taxon>Bacteroidota</taxon>
        <taxon>Sphingobacteriia</taxon>
        <taxon>Sphingobacteriales</taxon>
        <taxon>Sphingobacteriaceae</taxon>
        <taxon>Sphingobacterium</taxon>
    </lineage>
</organism>
<dbReference type="PROSITE" id="PS51186">
    <property type="entry name" value="GNAT"/>
    <property type="match status" value="1"/>
</dbReference>
<dbReference type="InterPro" id="IPR051908">
    <property type="entry name" value="Ribosomal_N-acetyltransferase"/>
</dbReference>
<dbReference type="GO" id="GO:1990189">
    <property type="term" value="F:protein N-terminal-serine acetyltransferase activity"/>
    <property type="evidence" value="ECO:0007669"/>
    <property type="project" value="TreeGrafter"/>
</dbReference>
<dbReference type="EMBL" id="WSQA01000007">
    <property type="protein sequence ID" value="MVZ62612.1"/>
    <property type="molecule type" value="Genomic_DNA"/>
</dbReference>
<dbReference type="SUPFAM" id="SSF55729">
    <property type="entry name" value="Acyl-CoA N-acyltransferases (Nat)"/>
    <property type="match status" value="1"/>
</dbReference>
<dbReference type="Pfam" id="PF13302">
    <property type="entry name" value="Acetyltransf_3"/>
    <property type="match status" value="1"/>
</dbReference>
<keyword evidence="2" id="KW-0808">Transferase</keyword>
<dbReference type="InterPro" id="IPR016181">
    <property type="entry name" value="Acyl_CoA_acyltransferase"/>
</dbReference>
<name>A0A6N8L4B9_9SPHI</name>
<feature type="domain" description="N-acetyltransferase" evidence="1">
    <location>
        <begin position="14"/>
        <end position="175"/>
    </location>
</feature>
<evidence type="ECO:0000313" key="2">
    <source>
        <dbReference type="EMBL" id="MVZ62612.1"/>
    </source>
</evidence>
<comment type="caution">
    <text evidence="2">The sequence shown here is derived from an EMBL/GenBank/DDBJ whole genome shotgun (WGS) entry which is preliminary data.</text>
</comment>
<dbReference type="AlphaFoldDB" id="A0A6N8L4B9"/>
<reference evidence="2 3" key="1">
    <citation type="submission" date="2019-12" db="EMBL/GenBank/DDBJ databases">
        <authorList>
            <person name="Dong K."/>
        </authorList>
    </citation>
    <scope>NUCLEOTIDE SEQUENCE [LARGE SCALE GENOMIC DNA]</scope>
    <source>
        <strain evidence="2 3">JCM 31225</strain>
    </source>
</reference>
<evidence type="ECO:0000259" key="1">
    <source>
        <dbReference type="PROSITE" id="PS51186"/>
    </source>
</evidence>
<protein>
    <submittedName>
        <fullName evidence="2">GNAT family N-acetyltransferase</fullName>
    </submittedName>
</protein>
<accession>A0A6N8L4B9</accession>
<gene>
    <name evidence="2" type="ORF">GQF63_11300</name>
</gene>
<dbReference type="PANTHER" id="PTHR43441:SF12">
    <property type="entry name" value="RIBOSOMAL N-ACETYLTRANSFERASE YDAF-RELATED"/>
    <property type="match status" value="1"/>
</dbReference>
<dbReference type="GO" id="GO:0005737">
    <property type="term" value="C:cytoplasm"/>
    <property type="evidence" value="ECO:0007669"/>
    <property type="project" value="TreeGrafter"/>
</dbReference>
<sequence length="183" mass="20818">MMKLANSIAIDAQTCLKVLVPSDGQTIFNILTKQRAYFSEWLPFVQFTHKVEDSKGFVAMAIEQRKTKGEYVFKICHEDRMVGLLGMKDTDYINKNTELGYWIAQDFQGRGIMTKAVSTLVNELFASHKIERVQICCAVGNEKSIAIPKRLGFTLEGIKRNGEWAGNLEFRDLLVFSKLKTDK</sequence>
<dbReference type="GO" id="GO:0008999">
    <property type="term" value="F:protein-N-terminal-alanine acetyltransferase activity"/>
    <property type="evidence" value="ECO:0007669"/>
    <property type="project" value="TreeGrafter"/>
</dbReference>
<dbReference type="OrthoDB" id="9811523at2"/>
<evidence type="ECO:0000313" key="3">
    <source>
        <dbReference type="Proteomes" id="UP000435036"/>
    </source>
</evidence>
<dbReference type="Gene3D" id="3.40.630.30">
    <property type="match status" value="1"/>
</dbReference>
<dbReference type="RefSeq" id="WP_160369337.1">
    <property type="nucleotide sequence ID" value="NZ_WSQA01000007.1"/>
</dbReference>
<dbReference type="PANTHER" id="PTHR43441">
    <property type="entry name" value="RIBOSOMAL-PROTEIN-SERINE ACETYLTRANSFERASE"/>
    <property type="match status" value="1"/>
</dbReference>
<proteinExistence type="predicted"/>
<dbReference type="Proteomes" id="UP000435036">
    <property type="component" value="Unassembled WGS sequence"/>
</dbReference>